<comment type="similarity">
    <text evidence="3 6">Belongs to the MoeA family.</text>
</comment>
<comment type="function">
    <text evidence="1 6">Catalyzes the insertion of molybdate into adenylated molybdopterin with the concomitant release of AMP.</text>
</comment>
<sequence length="406" mass="42984">MAAKFAFDRPDDALHALAGRLATTQVQPAIEVGSAVGRVLAQPIVADRDSPAADVSAMDGYAIRIHQLQTSRPISISAQAAPGQPPPAMVEDAVVRIFTGAMIPPGAEAVIKREDTQESGHQIRLSDSAMTTRVGQHIRRAGENASAGDRVIPAGVSIHAGHVAAAINFSCFDVDVFAPVKVSVVTTGDEVGMFVNESPKPWQLQNSNSQAIGSLLRRPWIDTVSSTHCVDDKETLIQTLTDRLAASDAVILTGGVSMGDYDYVPDVVRHVGGKVVFHGLPIRPGKPILGAATPDGKLILGLPGNPVSATIGCRRMALPLLAKISGLNQWLPPAPFIHLEDCGYKTLPLHWMKLIRLTTSGTAEIVPSQGSGDLVSMSHSDGFVEVPPTVADQSPNPSGPWPFYPW</sequence>
<dbReference type="InterPro" id="IPR036688">
    <property type="entry name" value="MoeA_C_domain_IV_sf"/>
</dbReference>
<dbReference type="Pfam" id="PF00994">
    <property type="entry name" value="MoCF_biosynth"/>
    <property type="match status" value="1"/>
</dbReference>
<keyword evidence="6" id="KW-0479">Metal-binding</keyword>
<dbReference type="SUPFAM" id="SSF53218">
    <property type="entry name" value="Molybdenum cofactor biosynthesis proteins"/>
    <property type="match status" value="1"/>
</dbReference>
<keyword evidence="6" id="KW-0460">Magnesium</keyword>
<evidence type="ECO:0000256" key="6">
    <source>
        <dbReference type="RuleBase" id="RU365090"/>
    </source>
</evidence>
<evidence type="ECO:0000256" key="3">
    <source>
        <dbReference type="ARBA" id="ARBA00010763"/>
    </source>
</evidence>
<reference evidence="8 9" key="1">
    <citation type="submission" date="2019-02" db="EMBL/GenBank/DDBJ databases">
        <title>Deep-cultivation of Planctomycetes and their phenomic and genomic characterization uncovers novel biology.</title>
        <authorList>
            <person name="Wiegand S."/>
            <person name="Jogler M."/>
            <person name="Boedeker C."/>
            <person name="Pinto D."/>
            <person name="Vollmers J."/>
            <person name="Rivas-Marin E."/>
            <person name="Kohn T."/>
            <person name="Peeters S.H."/>
            <person name="Heuer A."/>
            <person name="Rast P."/>
            <person name="Oberbeckmann S."/>
            <person name="Bunk B."/>
            <person name="Jeske O."/>
            <person name="Meyerdierks A."/>
            <person name="Storesund J.E."/>
            <person name="Kallscheuer N."/>
            <person name="Luecker S."/>
            <person name="Lage O.M."/>
            <person name="Pohl T."/>
            <person name="Merkel B.J."/>
            <person name="Hornburger P."/>
            <person name="Mueller R.-W."/>
            <person name="Bruemmer F."/>
            <person name="Labrenz M."/>
            <person name="Spormann A.M."/>
            <person name="Op den Camp H."/>
            <person name="Overmann J."/>
            <person name="Amann R."/>
            <person name="Jetten M.S.M."/>
            <person name="Mascher T."/>
            <person name="Medema M.H."/>
            <person name="Devos D.P."/>
            <person name="Kaster A.-K."/>
            <person name="Ovreas L."/>
            <person name="Rohde M."/>
            <person name="Galperin M.Y."/>
            <person name="Jogler C."/>
        </authorList>
    </citation>
    <scope>NUCLEOTIDE SEQUENCE [LARGE SCALE GENOMIC DNA]</scope>
    <source>
        <strain evidence="8 9">K22_7</strain>
    </source>
</reference>
<evidence type="ECO:0000313" key="8">
    <source>
        <dbReference type="EMBL" id="QDT02277.1"/>
    </source>
</evidence>
<dbReference type="GO" id="GO:0046872">
    <property type="term" value="F:metal ion binding"/>
    <property type="evidence" value="ECO:0007669"/>
    <property type="project" value="UniProtKB-UniRule"/>
</dbReference>
<keyword evidence="4 6" id="KW-0501">Molybdenum cofactor biosynthesis</keyword>
<organism evidence="8 9">
    <name type="scientific">Rubripirellula lacrimiformis</name>
    <dbReference type="NCBI Taxonomy" id="1930273"/>
    <lineage>
        <taxon>Bacteria</taxon>
        <taxon>Pseudomonadati</taxon>
        <taxon>Planctomycetota</taxon>
        <taxon>Planctomycetia</taxon>
        <taxon>Pirellulales</taxon>
        <taxon>Pirellulaceae</taxon>
        <taxon>Rubripirellula</taxon>
    </lineage>
</organism>
<dbReference type="InterPro" id="IPR005111">
    <property type="entry name" value="MoeA_C_domain_IV"/>
</dbReference>
<keyword evidence="9" id="KW-1185">Reference proteome</keyword>
<name>A0A517N569_9BACT</name>
<evidence type="ECO:0000256" key="5">
    <source>
        <dbReference type="ARBA" id="ARBA00047317"/>
    </source>
</evidence>
<dbReference type="EC" id="2.10.1.1" evidence="6"/>
<dbReference type="InterPro" id="IPR036425">
    <property type="entry name" value="MoaB/Mog-like_dom_sf"/>
</dbReference>
<feature type="domain" description="MoaB/Mog" evidence="7">
    <location>
        <begin position="183"/>
        <end position="323"/>
    </location>
</feature>
<dbReference type="GO" id="GO:0006777">
    <property type="term" value="P:Mo-molybdopterin cofactor biosynthetic process"/>
    <property type="evidence" value="ECO:0007669"/>
    <property type="project" value="UniProtKB-UniRule"/>
</dbReference>
<dbReference type="KEGG" id="rlc:K227x_06530"/>
<proteinExistence type="inferred from homology"/>
<dbReference type="AlphaFoldDB" id="A0A517N569"/>
<dbReference type="GO" id="GO:0061599">
    <property type="term" value="F:molybdopterin molybdotransferase activity"/>
    <property type="evidence" value="ECO:0007669"/>
    <property type="project" value="UniProtKB-UniRule"/>
</dbReference>
<dbReference type="SMART" id="SM00852">
    <property type="entry name" value="MoCF_biosynth"/>
    <property type="match status" value="1"/>
</dbReference>
<evidence type="ECO:0000256" key="2">
    <source>
        <dbReference type="ARBA" id="ARBA00005046"/>
    </source>
</evidence>
<dbReference type="InterPro" id="IPR038987">
    <property type="entry name" value="MoeA-like"/>
</dbReference>
<dbReference type="Gene3D" id="2.170.190.11">
    <property type="entry name" value="Molybdopterin biosynthesis moea protein, domain 3"/>
    <property type="match status" value="1"/>
</dbReference>
<comment type="cofactor">
    <cofactor evidence="6">
        <name>Mg(2+)</name>
        <dbReference type="ChEBI" id="CHEBI:18420"/>
    </cofactor>
</comment>
<accession>A0A517N569</accession>
<dbReference type="Gene3D" id="3.40.980.10">
    <property type="entry name" value="MoaB/Mog-like domain"/>
    <property type="match status" value="1"/>
</dbReference>
<evidence type="ECO:0000313" key="9">
    <source>
        <dbReference type="Proteomes" id="UP000318538"/>
    </source>
</evidence>
<dbReference type="SUPFAM" id="SSF63882">
    <property type="entry name" value="MoeA N-terminal region -like"/>
    <property type="match status" value="1"/>
</dbReference>
<dbReference type="GO" id="GO:0005829">
    <property type="term" value="C:cytosol"/>
    <property type="evidence" value="ECO:0007669"/>
    <property type="project" value="TreeGrafter"/>
</dbReference>
<dbReference type="Pfam" id="PF03454">
    <property type="entry name" value="MoeA_C"/>
    <property type="match status" value="1"/>
</dbReference>
<comment type="catalytic activity">
    <reaction evidence="5">
        <text>adenylyl-molybdopterin + molybdate = Mo-molybdopterin + AMP + H(+)</text>
        <dbReference type="Rhea" id="RHEA:35047"/>
        <dbReference type="ChEBI" id="CHEBI:15378"/>
        <dbReference type="ChEBI" id="CHEBI:36264"/>
        <dbReference type="ChEBI" id="CHEBI:62727"/>
        <dbReference type="ChEBI" id="CHEBI:71302"/>
        <dbReference type="ChEBI" id="CHEBI:456215"/>
        <dbReference type="EC" id="2.10.1.1"/>
    </reaction>
</comment>
<gene>
    <name evidence="8" type="primary">moeA</name>
    <name evidence="8" type="ORF">K227x_06530</name>
</gene>
<dbReference type="Pfam" id="PF03453">
    <property type="entry name" value="MoeA_N"/>
    <property type="match status" value="1"/>
</dbReference>
<dbReference type="RefSeq" id="WP_145168020.1">
    <property type="nucleotide sequence ID" value="NZ_CP036525.1"/>
</dbReference>
<evidence type="ECO:0000259" key="7">
    <source>
        <dbReference type="SMART" id="SM00852"/>
    </source>
</evidence>
<dbReference type="SUPFAM" id="SSF63867">
    <property type="entry name" value="MoeA C-terminal domain-like"/>
    <property type="match status" value="1"/>
</dbReference>
<evidence type="ECO:0000256" key="1">
    <source>
        <dbReference type="ARBA" id="ARBA00002901"/>
    </source>
</evidence>
<protein>
    <recommendedName>
        <fullName evidence="6">Molybdopterin molybdenumtransferase</fullName>
        <ecNumber evidence="6">2.10.1.1</ecNumber>
    </recommendedName>
</protein>
<evidence type="ECO:0000256" key="4">
    <source>
        <dbReference type="ARBA" id="ARBA00023150"/>
    </source>
</evidence>
<dbReference type="InterPro" id="IPR005110">
    <property type="entry name" value="MoeA_linker/N"/>
</dbReference>
<dbReference type="Gene3D" id="2.40.340.10">
    <property type="entry name" value="MoeA, C-terminal, domain IV"/>
    <property type="match status" value="1"/>
</dbReference>
<dbReference type="InterPro" id="IPR001453">
    <property type="entry name" value="MoaB/Mog_dom"/>
</dbReference>
<dbReference type="PANTHER" id="PTHR10192:SF5">
    <property type="entry name" value="GEPHYRIN"/>
    <property type="match status" value="1"/>
</dbReference>
<dbReference type="EMBL" id="CP036525">
    <property type="protein sequence ID" value="QDT02277.1"/>
    <property type="molecule type" value="Genomic_DNA"/>
</dbReference>
<dbReference type="CDD" id="cd00887">
    <property type="entry name" value="MoeA"/>
    <property type="match status" value="1"/>
</dbReference>
<dbReference type="Gene3D" id="3.90.105.10">
    <property type="entry name" value="Molybdopterin biosynthesis moea protein, domain 2"/>
    <property type="match status" value="1"/>
</dbReference>
<keyword evidence="6" id="KW-0500">Molybdenum</keyword>
<dbReference type="OrthoDB" id="9804758at2"/>
<dbReference type="PANTHER" id="PTHR10192">
    <property type="entry name" value="MOLYBDOPTERIN BIOSYNTHESIS PROTEIN"/>
    <property type="match status" value="1"/>
</dbReference>
<keyword evidence="6 8" id="KW-0808">Transferase</keyword>
<dbReference type="InterPro" id="IPR036135">
    <property type="entry name" value="MoeA_linker/N_sf"/>
</dbReference>
<dbReference type="UniPathway" id="UPA00344"/>
<comment type="pathway">
    <text evidence="2 6">Cofactor biosynthesis; molybdopterin biosynthesis.</text>
</comment>
<dbReference type="Proteomes" id="UP000318538">
    <property type="component" value="Chromosome"/>
</dbReference>